<name>A0A6A5K1A5_9PLEO</name>
<dbReference type="InterPro" id="IPR006569">
    <property type="entry name" value="CID_dom"/>
</dbReference>
<feature type="compositionally biased region" description="Gly residues" evidence="1">
    <location>
        <begin position="486"/>
        <end position="495"/>
    </location>
</feature>
<dbReference type="PROSITE" id="PS51391">
    <property type="entry name" value="CID"/>
    <property type="match status" value="1"/>
</dbReference>
<accession>A0A6A5K1A5</accession>
<proteinExistence type="predicted"/>
<feature type="compositionally biased region" description="Low complexity" evidence="1">
    <location>
        <begin position="288"/>
        <end position="301"/>
    </location>
</feature>
<evidence type="ECO:0000256" key="1">
    <source>
        <dbReference type="SAM" id="MobiDB-lite"/>
    </source>
</evidence>
<feature type="region of interest" description="Disordered" evidence="1">
    <location>
        <begin position="230"/>
        <end position="505"/>
    </location>
</feature>
<gene>
    <name evidence="3" type="ORF">BDW02DRAFT_572934</name>
</gene>
<evidence type="ECO:0000259" key="2">
    <source>
        <dbReference type="PROSITE" id="PS51391"/>
    </source>
</evidence>
<dbReference type="OrthoDB" id="21470at2759"/>
<feature type="compositionally biased region" description="Low complexity" evidence="1">
    <location>
        <begin position="452"/>
        <end position="474"/>
    </location>
</feature>
<dbReference type="AlphaFoldDB" id="A0A6A5K1A5"/>
<sequence>MDLLCILNDVLHTDKFHRRSMAKPGIFASECGGFVADLIEQAAAYISEKDSQPERKLRAIINYWAVNQLLSAEDLKAGRAKADEALFVAQGGTPVRKRTYILPEYHGDQTAAFNDLPASYMLEPMIKDPKKPINPRAIKVQKLDKKPASPFVRNLFDNFRENIDLKYTPTGDNPTSETSKYRLSLDPMGQLVKQNKETGETATATNAYGWSAKFCQDMRQYGVPETIKIAREDNERTKGIHDVRSPSQPRGDGRWSRRSSTADSGYRRERKRYNRSRSRSRSYDRRGSASSYASRRSPSSSRSRDMNQGRRMKSPRPIRRGSDDRGRNYEDQGPNQGRPPSRSYDREASQSRRQWNTPGGPNQLTQGSPGNNQYHNPPMLSQNYGQGHSQPQQPNLPGHFPGQFPMPQYGVPPPPPPPFHGPGGFVPPPPPPPMYNAAWGPPPPPNPNVSSNGQQYGNQHGNNFGPGNNPPYGQNRGGRGGHRGPRGGYNGNRGGGRGDGRGGRF</sequence>
<feature type="domain" description="CID" evidence="2">
    <location>
        <begin position="1"/>
        <end position="86"/>
    </location>
</feature>
<feature type="compositionally biased region" description="Polar residues" evidence="1">
    <location>
        <begin position="351"/>
        <end position="395"/>
    </location>
</feature>
<feature type="compositionally biased region" description="Basic residues" evidence="1">
    <location>
        <begin position="268"/>
        <end position="280"/>
    </location>
</feature>
<keyword evidence="4" id="KW-1185">Reference proteome</keyword>
<organism evidence="3 4">
    <name type="scientific">Decorospora gaudefroyi</name>
    <dbReference type="NCBI Taxonomy" id="184978"/>
    <lineage>
        <taxon>Eukaryota</taxon>
        <taxon>Fungi</taxon>
        <taxon>Dikarya</taxon>
        <taxon>Ascomycota</taxon>
        <taxon>Pezizomycotina</taxon>
        <taxon>Dothideomycetes</taxon>
        <taxon>Pleosporomycetidae</taxon>
        <taxon>Pleosporales</taxon>
        <taxon>Pleosporineae</taxon>
        <taxon>Pleosporaceae</taxon>
        <taxon>Decorospora</taxon>
    </lineage>
</organism>
<feature type="compositionally biased region" description="Pro residues" evidence="1">
    <location>
        <begin position="410"/>
        <end position="447"/>
    </location>
</feature>
<protein>
    <recommendedName>
        <fullName evidence="2">CID domain-containing protein</fullName>
    </recommendedName>
</protein>
<feature type="compositionally biased region" description="Basic and acidic residues" evidence="1">
    <location>
        <begin position="496"/>
        <end position="505"/>
    </location>
</feature>
<feature type="compositionally biased region" description="Basic and acidic residues" evidence="1">
    <location>
        <begin position="320"/>
        <end position="330"/>
    </location>
</feature>
<evidence type="ECO:0000313" key="3">
    <source>
        <dbReference type="EMBL" id="KAF1830531.1"/>
    </source>
</evidence>
<dbReference type="EMBL" id="ML975393">
    <property type="protein sequence ID" value="KAF1830531.1"/>
    <property type="molecule type" value="Genomic_DNA"/>
</dbReference>
<reference evidence="3" key="1">
    <citation type="submission" date="2020-01" db="EMBL/GenBank/DDBJ databases">
        <authorList>
            <consortium name="DOE Joint Genome Institute"/>
            <person name="Haridas S."/>
            <person name="Albert R."/>
            <person name="Binder M."/>
            <person name="Bloem J."/>
            <person name="Labutti K."/>
            <person name="Salamov A."/>
            <person name="Andreopoulos B."/>
            <person name="Baker S.E."/>
            <person name="Barry K."/>
            <person name="Bills G."/>
            <person name="Bluhm B.H."/>
            <person name="Cannon C."/>
            <person name="Castanera R."/>
            <person name="Culley D.E."/>
            <person name="Daum C."/>
            <person name="Ezra D."/>
            <person name="Gonzalez J.B."/>
            <person name="Henrissat B."/>
            <person name="Kuo A."/>
            <person name="Liang C."/>
            <person name="Lipzen A."/>
            <person name="Lutzoni F."/>
            <person name="Magnuson J."/>
            <person name="Mondo S."/>
            <person name="Nolan M."/>
            <person name="Ohm R."/>
            <person name="Pangilinan J."/>
            <person name="Park H.-J."/>
            <person name="Ramirez L."/>
            <person name="Alfaro M."/>
            <person name="Sun H."/>
            <person name="Tritt A."/>
            <person name="Yoshinaga Y."/>
            <person name="Zwiers L.-H."/>
            <person name="Turgeon B.G."/>
            <person name="Goodwin S.B."/>
            <person name="Spatafora J.W."/>
            <person name="Crous P.W."/>
            <person name="Grigoriev I.V."/>
        </authorList>
    </citation>
    <scope>NUCLEOTIDE SEQUENCE</scope>
    <source>
        <strain evidence="3">P77</strain>
    </source>
</reference>
<feature type="compositionally biased region" description="Basic and acidic residues" evidence="1">
    <location>
        <begin position="230"/>
        <end position="244"/>
    </location>
</feature>
<dbReference type="Proteomes" id="UP000800040">
    <property type="component" value="Unassembled WGS sequence"/>
</dbReference>
<feature type="compositionally biased region" description="Basic residues" evidence="1">
    <location>
        <begin position="310"/>
        <end position="319"/>
    </location>
</feature>
<evidence type="ECO:0000313" key="4">
    <source>
        <dbReference type="Proteomes" id="UP000800040"/>
    </source>
</evidence>